<dbReference type="Gene3D" id="3.90.180.10">
    <property type="entry name" value="Medium-chain alcohol dehydrogenases, catalytic domain"/>
    <property type="match status" value="1"/>
</dbReference>
<accession>A0ABT6M4C6</accession>
<keyword evidence="2" id="KW-1185">Reference proteome</keyword>
<dbReference type="SUPFAM" id="SSF51735">
    <property type="entry name" value="NAD(P)-binding Rossmann-fold domains"/>
    <property type="match status" value="1"/>
</dbReference>
<comment type="caution">
    <text evidence="1">The sequence shown here is derived from an EMBL/GenBank/DDBJ whole genome shotgun (WGS) entry which is preliminary data.</text>
</comment>
<sequence length="387" mass="43337">MIHTDAWVLHAGPKDVDTEARPPGNLHREPYSFTAPDEREALVEPLYGSWEANIEHALSRRPVDVCRLRDEGAVVLGNLGIVRVLDAGKSSSLREGQICMVMPFAKRDTYGYAELIYAYDAPRTIGLLAQRTKIAADLLLPLPEDSRFSLRQWAAYARYFTAWDNWQVAYRCWSAQMRDQDPGEHLVFGWGGGVVLAELLLAKRAGFRVAMTASTDGRLAELAGLGITAVDRRLFPHLTHDPEHPPTDPAEVARYRTSEKEFLRTVDALSDGAGAAIFVDNIGAPLYKATVKSLARQGVVTTVGWKEGMRTFNLRASECINRHLHVNTHVWRYADCATIRDFQEDTAWIPSIDPAGIYEFDEVEQLAADYSTGKIDSYFPLYRVNQP</sequence>
<gene>
    <name evidence="1" type="ORF">M2283_009845</name>
</gene>
<name>A0ABT6M4C6_9ACTN</name>
<organism evidence="1 2">
    <name type="scientific">Streptomyces pseudovenezuelae</name>
    <dbReference type="NCBI Taxonomy" id="67350"/>
    <lineage>
        <taxon>Bacteria</taxon>
        <taxon>Bacillati</taxon>
        <taxon>Actinomycetota</taxon>
        <taxon>Actinomycetes</taxon>
        <taxon>Kitasatosporales</taxon>
        <taxon>Streptomycetaceae</taxon>
        <taxon>Streptomyces</taxon>
        <taxon>Streptomyces aurantiacus group</taxon>
    </lineage>
</organism>
<proteinExistence type="predicted"/>
<protein>
    <submittedName>
        <fullName evidence="1">NADPH:quinone reductase-like Zn-dependent oxidoreductase</fullName>
    </submittedName>
</protein>
<dbReference type="EMBL" id="JARXVH010000035">
    <property type="protein sequence ID" value="MDH6222494.1"/>
    <property type="molecule type" value="Genomic_DNA"/>
</dbReference>
<dbReference type="Proteomes" id="UP001160499">
    <property type="component" value="Unassembled WGS sequence"/>
</dbReference>
<dbReference type="InterPro" id="IPR036291">
    <property type="entry name" value="NAD(P)-bd_dom_sf"/>
</dbReference>
<dbReference type="Gene3D" id="3.40.50.720">
    <property type="entry name" value="NAD(P)-binding Rossmann-like Domain"/>
    <property type="match status" value="1"/>
</dbReference>
<reference evidence="1 2" key="1">
    <citation type="submission" date="2023-04" db="EMBL/GenBank/DDBJ databases">
        <title>Forest soil microbial communities from Buena Vista Peninsula, Colon Province, Panama.</title>
        <authorList>
            <person name="Bouskill N."/>
        </authorList>
    </citation>
    <scope>NUCLEOTIDE SEQUENCE [LARGE SCALE GENOMIC DNA]</scope>
    <source>
        <strain evidence="1 2">GGS1</strain>
    </source>
</reference>
<evidence type="ECO:0000313" key="1">
    <source>
        <dbReference type="EMBL" id="MDH6222494.1"/>
    </source>
</evidence>
<evidence type="ECO:0000313" key="2">
    <source>
        <dbReference type="Proteomes" id="UP001160499"/>
    </source>
</evidence>